<proteinExistence type="predicted"/>
<evidence type="ECO:0000313" key="2">
    <source>
        <dbReference type="EMBL" id="KAK7795539.1"/>
    </source>
</evidence>
<dbReference type="Proteomes" id="UP001488838">
    <property type="component" value="Unassembled WGS sequence"/>
</dbReference>
<gene>
    <name evidence="2" type="ORF">U0070_014624</name>
</gene>
<sequence length="102" mass="10691">MTDMGWALRQTGWEAAPPTWTSLLLRGLEAKAASSLWLMATADVVQLPGAPGPGSNQAGSRREVEGAGEAEPRRLAGQEKAQSHSCLGGKRVGTTSFGIRMA</sequence>
<name>A0AAW0H1K8_MYOGA</name>
<protein>
    <submittedName>
        <fullName evidence="2">Uncharacterized protein</fullName>
    </submittedName>
</protein>
<reference evidence="2 3" key="1">
    <citation type="journal article" date="2023" name="bioRxiv">
        <title>Conserved and derived expression patterns and positive selection on dental genes reveal complex evolutionary context of ever-growing rodent molars.</title>
        <authorList>
            <person name="Calamari Z.T."/>
            <person name="Song A."/>
            <person name="Cohen E."/>
            <person name="Akter M."/>
            <person name="Roy R.D."/>
            <person name="Hallikas O."/>
            <person name="Christensen M.M."/>
            <person name="Li P."/>
            <person name="Marangoni P."/>
            <person name="Jernvall J."/>
            <person name="Klein O.D."/>
        </authorList>
    </citation>
    <scope>NUCLEOTIDE SEQUENCE [LARGE SCALE GENOMIC DNA]</scope>
    <source>
        <strain evidence="2">V071</strain>
    </source>
</reference>
<feature type="compositionally biased region" description="Basic and acidic residues" evidence="1">
    <location>
        <begin position="60"/>
        <end position="77"/>
    </location>
</feature>
<evidence type="ECO:0000256" key="1">
    <source>
        <dbReference type="SAM" id="MobiDB-lite"/>
    </source>
</evidence>
<dbReference type="EMBL" id="JBBHLL010002161">
    <property type="protein sequence ID" value="KAK7795539.1"/>
    <property type="molecule type" value="Genomic_DNA"/>
</dbReference>
<feature type="compositionally biased region" description="Polar residues" evidence="1">
    <location>
        <begin position="93"/>
        <end position="102"/>
    </location>
</feature>
<accession>A0AAW0H1K8</accession>
<keyword evidence="3" id="KW-1185">Reference proteome</keyword>
<comment type="caution">
    <text evidence="2">The sequence shown here is derived from an EMBL/GenBank/DDBJ whole genome shotgun (WGS) entry which is preliminary data.</text>
</comment>
<feature type="region of interest" description="Disordered" evidence="1">
    <location>
        <begin position="46"/>
        <end position="102"/>
    </location>
</feature>
<evidence type="ECO:0000313" key="3">
    <source>
        <dbReference type="Proteomes" id="UP001488838"/>
    </source>
</evidence>
<organism evidence="2 3">
    <name type="scientific">Myodes glareolus</name>
    <name type="common">Bank vole</name>
    <name type="synonym">Clethrionomys glareolus</name>
    <dbReference type="NCBI Taxonomy" id="447135"/>
    <lineage>
        <taxon>Eukaryota</taxon>
        <taxon>Metazoa</taxon>
        <taxon>Chordata</taxon>
        <taxon>Craniata</taxon>
        <taxon>Vertebrata</taxon>
        <taxon>Euteleostomi</taxon>
        <taxon>Mammalia</taxon>
        <taxon>Eutheria</taxon>
        <taxon>Euarchontoglires</taxon>
        <taxon>Glires</taxon>
        <taxon>Rodentia</taxon>
        <taxon>Myomorpha</taxon>
        <taxon>Muroidea</taxon>
        <taxon>Cricetidae</taxon>
        <taxon>Arvicolinae</taxon>
        <taxon>Myodes</taxon>
    </lineage>
</organism>
<dbReference type="AlphaFoldDB" id="A0AAW0H1K8"/>